<proteinExistence type="predicted"/>
<gene>
    <name evidence="1" type="ORF">RDB_LOCUS22694</name>
</gene>
<accession>A0A8H2WYN8</accession>
<dbReference type="AlphaFoldDB" id="A0A8H2WYN8"/>
<sequence length="121" mass="13696">MDFTVMATVTRGTLPTRPTDRLKNDEQGNLVWELLLKCWSRDVSERPSAGQVVKTILALASCNLISTPLDLLNSRNVRPLRAFIFLALTIRPYFDTFLTEYLSLLPYAIDTPLFMLPFSAS</sequence>
<name>A0A8H2WYN8_9AGAM</name>
<evidence type="ECO:0000313" key="2">
    <source>
        <dbReference type="Proteomes" id="UP000663831"/>
    </source>
</evidence>
<dbReference type="OrthoDB" id="2015534at2759"/>
<reference evidence="1" key="1">
    <citation type="submission" date="2021-01" db="EMBL/GenBank/DDBJ databases">
        <authorList>
            <person name="Kaushik A."/>
        </authorList>
    </citation>
    <scope>NUCLEOTIDE SEQUENCE</scope>
    <source>
        <strain evidence="1">AG3-1AP</strain>
    </source>
</reference>
<organism evidence="1 2">
    <name type="scientific">Rhizoctonia solani</name>
    <dbReference type="NCBI Taxonomy" id="456999"/>
    <lineage>
        <taxon>Eukaryota</taxon>
        <taxon>Fungi</taxon>
        <taxon>Dikarya</taxon>
        <taxon>Basidiomycota</taxon>
        <taxon>Agaricomycotina</taxon>
        <taxon>Agaricomycetes</taxon>
        <taxon>Cantharellales</taxon>
        <taxon>Ceratobasidiaceae</taxon>
        <taxon>Rhizoctonia</taxon>
    </lineage>
</organism>
<dbReference type="Gene3D" id="1.10.510.10">
    <property type="entry name" value="Transferase(Phosphotransferase) domain 1"/>
    <property type="match status" value="1"/>
</dbReference>
<protein>
    <submittedName>
        <fullName evidence="1">Uncharacterized protein</fullName>
    </submittedName>
</protein>
<dbReference type="EMBL" id="CAJMWV010000714">
    <property type="protein sequence ID" value="CAE6411890.1"/>
    <property type="molecule type" value="Genomic_DNA"/>
</dbReference>
<comment type="caution">
    <text evidence="1">The sequence shown here is derived from an EMBL/GenBank/DDBJ whole genome shotgun (WGS) entry which is preliminary data.</text>
</comment>
<evidence type="ECO:0000313" key="1">
    <source>
        <dbReference type="EMBL" id="CAE6411890.1"/>
    </source>
</evidence>
<dbReference type="Proteomes" id="UP000663831">
    <property type="component" value="Unassembled WGS sequence"/>
</dbReference>